<reference evidence="1 2" key="1">
    <citation type="submission" date="2022-10" db="EMBL/GenBank/DDBJ databases">
        <authorList>
            <person name="Xie J."/>
            <person name="Shen N."/>
        </authorList>
    </citation>
    <scope>NUCLEOTIDE SEQUENCE [LARGE SCALE GENOMIC DNA]</scope>
    <source>
        <strain evidence="1 2">DSM 41681</strain>
    </source>
</reference>
<name>A0ABU6CHU0_9ACTN</name>
<accession>A0ABU6CHU0</accession>
<sequence length="172" mass="18673">MDAGIAALIGTAVGSAATLGAAMVTGRAQARSQHEHWRRQHRRDAYAHYLSALHDRDIALDAAREVLRRDPVDLTEVDEKIAAFIALAREVHRATEVVILEGPASLSAVIERVTHTSRDLSQTVRQMVDDARAGNSTRTAAASLLAAQREQALYQAVKDFRLAARNIVGNST</sequence>
<keyword evidence="2" id="KW-1185">Reference proteome</keyword>
<dbReference type="RefSeq" id="WP_324772009.1">
    <property type="nucleotide sequence ID" value="NZ_BAAATS010000022.1"/>
</dbReference>
<evidence type="ECO:0000313" key="1">
    <source>
        <dbReference type="EMBL" id="MEB3964286.1"/>
    </source>
</evidence>
<comment type="caution">
    <text evidence="1">The sequence shown here is derived from an EMBL/GenBank/DDBJ whole genome shotgun (WGS) entry which is preliminary data.</text>
</comment>
<gene>
    <name evidence="1" type="ORF">OKJ48_29210</name>
</gene>
<dbReference type="Proteomes" id="UP001352223">
    <property type="component" value="Unassembled WGS sequence"/>
</dbReference>
<dbReference type="EMBL" id="JAOZYB010000308">
    <property type="protein sequence ID" value="MEB3964286.1"/>
    <property type="molecule type" value="Genomic_DNA"/>
</dbReference>
<evidence type="ECO:0000313" key="2">
    <source>
        <dbReference type="Proteomes" id="UP001352223"/>
    </source>
</evidence>
<proteinExistence type="predicted"/>
<protein>
    <submittedName>
        <fullName evidence="1">Proline dehydrogenase</fullName>
    </submittedName>
</protein>
<organism evidence="1 2">
    <name type="scientific">Streptomyces kunmingensis</name>
    <dbReference type="NCBI Taxonomy" id="68225"/>
    <lineage>
        <taxon>Bacteria</taxon>
        <taxon>Bacillati</taxon>
        <taxon>Actinomycetota</taxon>
        <taxon>Actinomycetes</taxon>
        <taxon>Kitasatosporales</taxon>
        <taxon>Streptomycetaceae</taxon>
        <taxon>Streptomyces</taxon>
    </lineage>
</organism>